<gene>
    <name evidence="1" type="ORF">EWM64_g4858</name>
</gene>
<protein>
    <submittedName>
        <fullName evidence="1">Uncharacterized protein</fullName>
    </submittedName>
</protein>
<dbReference type="AlphaFoldDB" id="A0A4Y9ZYJ4"/>
<accession>A0A4Y9ZYJ4</accession>
<dbReference type="OrthoDB" id="2881207at2759"/>
<name>A0A4Y9ZYJ4_9AGAM</name>
<comment type="caution">
    <text evidence="1">The sequence shown here is derived from an EMBL/GenBank/DDBJ whole genome shotgun (WGS) entry which is preliminary data.</text>
</comment>
<proteinExistence type="predicted"/>
<reference evidence="1 2" key="1">
    <citation type="submission" date="2019-02" db="EMBL/GenBank/DDBJ databases">
        <title>Genome sequencing of the rare red list fungi Hericium alpestre (H. flagellum).</title>
        <authorList>
            <person name="Buettner E."/>
            <person name="Kellner H."/>
        </authorList>
    </citation>
    <scope>NUCLEOTIDE SEQUENCE [LARGE SCALE GENOMIC DNA]</scope>
    <source>
        <strain evidence="1 2">DSM 108284</strain>
    </source>
</reference>
<sequence>MSAEPSAREITVLNVSESEQRPQPLAFSGASIASVPKEILLMIFFILRDALPYWSHPEDGDITWMVITHVCSLWRNLAISSSLLWTSIPSHLGAEWMKLVLKRSRKAVIYININDEDLLPPAEEELLKHICRARSIEVEVAYDALQRFLDRMVEPAPILEQLAIGSGAFFFPENLLGGDAPRLRVLDLTDCSLPGTLPIFKGLTELKMDRTFPPLTVPATNGPLFLSELLDFLDNTPALAKLELDNAFGVQRADIERLQVRPKVPLSNLQYLEIRGKGNECQFLMKGLQIAAGCEICLNATAVGPRSFDVLFRATLELIAHCFFRPKPFTHVDFVLDEDGELRVGFDPEFFHPPNIWWHSHCRITLTCPPDYRPIVYRNHLYRLFRVLPGIQSIALERRGSDLLTATDFLNIMSWRNLDTIHTVRLTFKPVSSCAAFFKFLEIVDARLAAGEAIEGPMLPGLKTLIIGDNEPCDWGCPCNSKEERIRNPGIDGELAELVRSRCELGVPLERLVIKGYWKMEQEFMDSLRTKVGNDVRIEETFLEHVKCHKMCRHLSGTNEVTCMGN</sequence>
<organism evidence="1 2">
    <name type="scientific">Hericium alpestre</name>
    <dbReference type="NCBI Taxonomy" id="135208"/>
    <lineage>
        <taxon>Eukaryota</taxon>
        <taxon>Fungi</taxon>
        <taxon>Dikarya</taxon>
        <taxon>Basidiomycota</taxon>
        <taxon>Agaricomycotina</taxon>
        <taxon>Agaricomycetes</taxon>
        <taxon>Russulales</taxon>
        <taxon>Hericiaceae</taxon>
        <taxon>Hericium</taxon>
    </lineage>
</organism>
<dbReference type="EMBL" id="SFCI01000549">
    <property type="protein sequence ID" value="TFY79157.1"/>
    <property type="molecule type" value="Genomic_DNA"/>
</dbReference>
<evidence type="ECO:0000313" key="1">
    <source>
        <dbReference type="EMBL" id="TFY79157.1"/>
    </source>
</evidence>
<dbReference type="Proteomes" id="UP000298061">
    <property type="component" value="Unassembled WGS sequence"/>
</dbReference>
<dbReference type="Gene3D" id="1.20.1280.50">
    <property type="match status" value="1"/>
</dbReference>
<dbReference type="STRING" id="135208.A0A4Y9ZYJ4"/>
<keyword evidence="2" id="KW-1185">Reference proteome</keyword>
<evidence type="ECO:0000313" key="2">
    <source>
        <dbReference type="Proteomes" id="UP000298061"/>
    </source>
</evidence>